<organism evidence="20 21">
    <name type="scientific">Gracilibacillus halophilus YIM-C55.5</name>
    <dbReference type="NCBI Taxonomy" id="1308866"/>
    <lineage>
        <taxon>Bacteria</taxon>
        <taxon>Bacillati</taxon>
        <taxon>Bacillota</taxon>
        <taxon>Bacilli</taxon>
        <taxon>Bacillales</taxon>
        <taxon>Bacillaceae</taxon>
        <taxon>Gracilibacillus</taxon>
    </lineage>
</organism>
<comment type="catalytic activity">
    <reaction evidence="15">
        <text>Preferential cleavage: (Ac)2-L-Lys-D-Ala-|-D-Ala. Also transpeptidation of peptidyl-alanyl moieties that are N-acyl substituents of D-alanine.</text>
        <dbReference type="EC" id="3.4.16.4"/>
    </reaction>
</comment>
<evidence type="ECO:0000313" key="20">
    <source>
        <dbReference type="EMBL" id="ENH96292.1"/>
    </source>
</evidence>
<dbReference type="NCBIfam" id="TIGR02074">
    <property type="entry name" value="PBP_1a_fam"/>
    <property type="match status" value="1"/>
</dbReference>
<dbReference type="GO" id="GO:0071555">
    <property type="term" value="P:cell wall organization"/>
    <property type="evidence" value="ECO:0007669"/>
    <property type="project" value="UniProtKB-KW"/>
</dbReference>
<dbReference type="InterPro" id="IPR050396">
    <property type="entry name" value="Glycosyltr_51/Transpeptidase"/>
</dbReference>
<keyword evidence="21" id="KW-1185">Reference proteome</keyword>
<keyword evidence="6" id="KW-0645">Protease</keyword>
<evidence type="ECO:0000256" key="12">
    <source>
        <dbReference type="ARBA" id="ARBA00023136"/>
    </source>
</evidence>
<evidence type="ECO:0000256" key="14">
    <source>
        <dbReference type="ARBA" id="ARBA00023316"/>
    </source>
</evidence>
<evidence type="ECO:0000256" key="10">
    <source>
        <dbReference type="ARBA" id="ARBA00022960"/>
    </source>
</evidence>
<dbReference type="GO" id="GO:0008658">
    <property type="term" value="F:penicillin binding"/>
    <property type="evidence" value="ECO:0007669"/>
    <property type="project" value="InterPro"/>
</dbReference>
<dbReference type="PANTHER" id="PTHR32282:SF11">
    <property type="entry name" value="PENICILLIN-BINDING PROTEIN 1B"/>
    <property type="match status" value="1"/>
</dbReference>
<evidence type="ECO:0000259" key="18">
    <source>
        <dbReference type="Pfam" id="PF00905"/>
    </source>
</evidence>
<dbReference type="GO" id="GO:0008955">
    <property type="term" value="F:peptidoglycan glycosyltransferase activity"/>
    <property type="evidence" value="ECO:0007669"/>
    <property type="project" value="UniProtKB-EC"/>
</dbReference>
<dbReference type="GO" id="GO:0030288">
    <property type="term" value="C:outer membrane-bounded periplasmic space"/>
    <property type="evidence" value="ECO:0007669"/>
    <property type="project" value="TreeGrafter"/>
</dbReference>
<dbReference type="GO" id="GO:0009252">
    <property type="term" value="P:peptidoglycan biosynthetic process"/>
    <property type="evidence" value="ECO:0007669"/>
    <property type="project" value="UniProtKB-KW"/>
</dbReference>
<evidence type="ECO:0000256" key="4">
    <source>
        <dbReference type="ARBA" id="ARBA00022475"/>
    </source>
</evidence>
<dbReference type="InterPro" id="IPR023346">
    <property type="entry name" value="Lysozyme-like_dom_sf"/>
</dbReference>
<keyword evidence="5" id="KW-0121">Carboxypeptidase</keyword>
<dbReference type="GO" id="GO:0005886">
    <property type="term" value="C:plasma membrane"/>
    <property type="evidence" value="ECO:0007669"/>
    <property type="project" value="UniProtKB-SubCell"/>
</dbReference>
<evidence type="ECO:0000259" key="19">
    <source>
        <dbReference type="Pfam" id="PF00912"/>
    </source>
</evidence>
<protein>
    <submittedName>
        <fullName evidence="20">Penicillin-binding protein</fullName>
    </submittedName>
</protein>
<dbReference type="InterPro" id="IPR001264">
    <property type="entry name" value="Glyco_trans_51"/>
</dbReference>
<feature type="domain" description="Glycosyl transferase family 51" evidence="19">
    <location>
        <begin position="58"/>
        <end position="231"/>
    </location>
</feature>
<name>N4WJF6_9BACI</name>
<comment type="similarity">
    <text evidence="2">In the C-terminal section; belongs to the transpeptidase family.</text>
</comment>
<dbReference type="InterPro" id="IPR036950">
    <property type="entry name" value="PBP_transglycosylase"/>
</dbReference>
<dbReference type="AlphaFoldDB" id="N4WJF6"/>
<dbReference type="Pfam" id="PF00912">
    <property type="entry name" value="Transgly"/>
    <property type="match status" value="1"/>
</dbReference>
<comment type="caution">
    <text evidence="20">The sequence shown here is derived from an EMBL/GenBank/DDBJ whole genome shotgun (WGS) entry which is preliminary data.</text>
</comment>
<keyword evidence="17" id="KW-0812">Transmembrane</keyword>
<dbReference type="Pfam" id="PF00905">
    <property type="entry name" value="Transpeptidase"/>
    <property type="match status" value="1"/>
</dbReference>
<keyword evidence="13" id="KW-0511">Multifunctional enzyme</keyword>
<keyword evidence="11" id="KW-0573">Peptidoglycan synthesis</keyword>
<keyword evidence="12 17" id="KW-0472">Membrane</keyword>
<dbReference type="GO" id="GO:0008360">
    <property type="term" value="P:regulation of cell shape"/>
    <property type="evidence" value="ECO:0007669"/>
    <property type="project" value="UniProtKB-KW"/>
</dbReference>
<dbReference type="GO" id="GO:0009002">
    <property type="term" value="F:serine-type D-Ala-D-Ala carboxypeptidase activity"/>
    <property type="evidence" value="ECO:0007669"/>
    <property type="project" value="UniProtKB-EC"/>
</dbReference>
<dbReference type="SUPFAM" id="SSF56601">
    <property type="entry name" value="beta-lactamase/transpeptidase-like"/>
    <property type="match status" value="1"/>
</dbReference>
<dbReference type="PATRIC" id="fig|1308866.3.peg.2342"/>
<dbReference type="Gene3D" id="1.10.3810.10">
    <property type="entry name" value="Biosynthetic peptidoglycan transglycosylase-like"/>
    <property type="match status" value="1"/>
</dbReference>
<dbReference type="InterPro" id="IPR012338">
    <property type="entry name" value="Beta-lactam/transpept-like"/>
</dbReference>
<dbReference type="FunFam" id="1.10.3810.10:FF:000001">
    <property type="entry name" value="Penicillin-binding protein 1A"/>
    <property type="match status" value="1"/>
</dbReference>
<dbReference type="GO" id="GO:0006508">
    <property type="term" value="P:proteolysis"/>
    <property type="evidence" value="ECO:0007669"/>
    <property type="project" value="UniProtKB-KW"/>
</dbReference>
<dbReference type="InterPro" id="IPR001460">
    <property type="entry name" value="PCN-bd_Tpept"/>
</dbReference>
<evidence type="ECO:0000256" key="9">
    <source>
        <dbReference type="ARBA" id="ARBA00022801"/>
    </source>
</evidence>
<feature type="domain" description="Penicillin-binding protein transpeptidase" evidence="18">
    <location>
        <begin position="323"/>
        <end position="590"/>
    </location>
</feature>
<evidence type="ECO:0000256" key="11">
    <source>
        <dbReference type="ARBA" id="ARBA00022984"/>
    </source>
</evidence>
<keyword evidence="7" id="KW-0328">Glycosyltransferase</keyword>
<dbReference type="PANTHER" id="PTHR32282">
    <property type="entry name" value="BINDING PROTEIN TRANSPEPTIDASE, PUTATIVE-RELATED"/>
    <property type="match status" value="1"/>
</dbReference>
<dbReference type="STRING" id="1308866.J416_11592"/>
<comment type="similarity">
    <text evidence="3">In the N-terminal section; belongs to the glycosyltransferase 51 family.</text>
</comment>
<evidence type="ECO:0000256" key="5">
    <source>
        <dbReference type="ARBA" id="ARBA00022645"/>
    </source>
</evidence>
<evidence type="ECO:0000256" key="6">
    <source>
        <dbReference type="ARBA" id="ARBA00022670"/>
    </source>
</evidence>
<keyword evidence="9" id="KW-0378">Hydrolase</keyword>
<evidence type="ECO:0000256" key="1">
    <source>
        <dbReference type="ARBA" id="ARBA00004236"/>
    </source>
</evidence>
<keyword evidence="14" id="KW-0961">Cell wall biogenesis/degradation</keyword>
<keyword evidence="17" id="KW-1133">Transmembrane helix</keyword>
<dbReference type="EMBL" id="APML01000052">
    <property type="protein sequence ID" value="ENH96292.1"/>
    <property type="molecule type" value="Genomic_DNA"/>
</dbReference>
<evidence type="ECO:0000256" key="8">
    <source>
        <dbReference type="ARBA" id="ARBA00022679"/>
    </source>
</evidence>
<reference evidence="20 21" key="1">
    <citation type="submission" date="2013-03" db="EMBL/GenBank/DDBJ databases">
        <title>Draft genome sequence of Gracibacillus halophilus YIM-C55.5, a moderately halophilic and thermophilic organism from the Xiaochaidamu salt lake.</title>
        <authorList>
            <person name="Sugumar T."/>
            <person name="Polireddy D.R."/>
            <person name="Antony A."/>
            <person name="Madhava Y.R."/>
            <person name="Sivakumar N."/>
        </authorList>
    </citation>
    <scope>NUCLEOTIDE SEQUENCE [LARGE SCALE GENOMIC DNA]</scope>
    <source>
        <strain evidence="20 21">YIM-C55.5</strain>
    </source>
</reference>
<dbReference type="Proteomes" id="UP000012283">
    <property type="component" value="Unassembled WGS sequence"/>
</dbReference>
<evidence type="ECO:0000256" key="15">
    <source>
        <dbReference type="ARBA" id="ARBA00034000"/>
    </source>
</evidence>
<keyword evidence="8" id="KW-0808">Transferase</keyword>
<gene>
    <name evidence="20" type="ORF">J416_11592</name>
</gene>
<accession>N4WJF6</accession>
<keyword evidence="4" id="KW-1003">Cell membrane</keyword>
<keyword evidence="10" id="KW-0133">Cell shape</keyword>
<feature type="transmembrane region" description="Helical" evidence="17">
    <location>
        <begin position="12"/>
        <end position="38"/>
    </location>
</feature>
<proteinExistence type="inferred from homology"/>
<evidence type="ECO:0000256" key="3">
    <source>
        <dbReference type="ARBA" id="ARBA00007739"/>
    </source>
</evidence>
<evidence type="ECO:0000313" key="21">
    <source>
        <dbReference type="Proteomes" id="UP000012283"/>
    </source>
</evidence>
<dbReference type="eggNOG" id="COG0744">
    <property type="taxonomic scope" value="Bacteria"/>
</dbReference>
<evidence type="ECO:0000256" key="7">
    <source>
        <dbReference type="ARBA" id="ARBA00022676"/>
    </source>
</evidence>
<evidence type="ECO:0000256" key="13">
    <source>
        <dbReference type="ARBA" id="ARBA00023268"/>
    </source>
</evidence>
<dbReference type="Gene3D" id="3.40.710.10">
    <property type="entry name" value="DD-peptidase/beta-lactamase superfamily"/>
    <property type="match status" value="1"/>
</dbReference>
<comment type="subcellular location">
    <subcellularLocation>
        <location evidence="1">Cell membrane</location>
    </subcellularLocation>
</comment>
<evidence type="ECO:0000256" key="2">
    <source>
        <dbReference type="ARBA" id="ARBA00007090"/>
    </source>
</evidence>
<dbReference type="SUPFAM" id="SSF53955">
    <property type="entry name" value="Lysozyme-like"/>
    <property type="match status" value="1"/>
</dbReference>
<sequence length="705" mass="80517">MSRRRRRRKKHRLIKFFIFISFMLASFMGVILLASYLLGPPELARDQNTIYYSEDQEVIGEEHGLEQRYWVSLDNIDQTLIDATIWTEDQHFYDHFGFDFKRLLGAIWTDIKTMSLKEGASTITQQYARNLYLTHEKTWKRKLYEAFYTIRLEMFYDKDKLLEGYLNTIYYGHGAYGIEAASRYYFDKSADELTLEEAALLAGIPKGPSIYSPFHNYDRAKERQEQILANLHEHDVIDKATYSKAVDAPLPLSEDRSLLTQTIAPYFQDVVVEELQDILDVDIEDIRSGGYQVYTTLNTEQQTSLQQATKEVIGDNDIQIGSMAMNPNSGAVTALVGGTNYQESNFNRVVQAKRMPGSSFKPFLYYTALENGMTPATTLMSKPTTFALRDGKSYQPSNYNGYYADRPITMAQALALSDNIYAVKTNLFVTPEKVVETATDKFGIDSELDPVASLALGTEVVTVKEMVNAYSRIANGGKATDAFTIHKVTDTHGNVLYDREEEEEEQDQWSWFSEDDSEEFVLQPQTTYILTDLMKGIFREELNGYMPVTGASVSNQISRDYAAKSGTTDGDQWMIGFSPSLTAGVWVGYDDNREITNVEEKGYAKEIWVRFMEKAHESLPEENYKRPEDLIKVAIDLETGKRAAEGCNHTYDMFFVEGTEPTTSCKDALEENELGHPEEIEQITPDDDLIDRWWQWLITGNIFVM</sequence>
<comment type="catalytic activity">
    <reaction evidence="16">
        <text>[GlcNAc-(1-&gt;4)-Mur2Ac(oyl-L-Ala-gamma-D-Glu-L-Lys-D-Ala-D-Ala)](n)-di-trans,octa-cis-undecaprenyl diphosphate + beta-D-GlcNAc-(1-&gt;4)-Mur2Ac(oyl-L-Ala-gamma-D-Glu-L-Lys-D-Ala-D-Ala)-di-trans,octa-cis-undecaprenyl diphosphate = [GlcNAc-(1-&gt;4)-Mur2Ac(oyl-L-Ala-gamma-D-Glu-L-Lys-D-Ala-D-Ala)](n+1)-di-trans,octa-cis-undecaprenyl diphosphate + di-trans,octa-cis-undecaprenyl diphosphate + H(+)</text>
        <dbReference type="Rhea" id="RHEA:23708"/>
        <dbReference type="Rhea" id="RHEA-COMP:9602"/>
        <dbReference type="Rhea" id="RHEA-COMP:9603"/>
        <dbReference type="ChEBI" id="CHEBI:15378"/>
        <dbReference type="ChEBI" id="CHEBI:58405"/>
        <dbReference type="ChEBI" id="CHEBI:60033"/>
        <dbReference type="ChEBI" id="CHEBI:78435"/>
        <dbReference type="EC" id="2.4.99.28"/>
    </reaction>
</comment>
<evidence type="ECO:0000256" key="17">
    <source>
        <dbReference type="SAM" id="Phobius"/>
    </source>
</evidence>
<evidence type="ECO:0000256" key="16">
    <source>
        <dbReference type="ARBA" id="ARBA00049902"/>
    </source>
</evidence>